<comment type="caution">
    <text evidence="4">The sequence shown here is derived from an EMBL/GenBank/DDBJ whole genome shotgun (WGS) entry which is preliminary data.</text>
</comment>
<dbReference type="InterPro" id="IPR000835">
    <property type="entry name" value="HTH_MarR-typ"/>
</dbReference>
<keyword evidence="5" id="KW-1185">Reference proteome</keyword>
<name>A0A5J5JRT6_9ACTN</name>
<proteinExistence type="inferred from homology"/>
<reference evidence="4 5" key="1">
    <citation type="submission" date="2019-09" db="EMBL/GenBank/DDBJ databases">
        <title>Screening of Novel Bioactive Compounds from Soil-Associated.</title>
        <authorList>
            <person name="Gong X."/>
        </authorList>
    </citation>
    <scope>NUCLEOTIDE SEQUENCE [LARGE SCALE GENOMIC DNA]</scope>
    <source>
        <strain evidence="4 5">Gxj-6</strain>
    </source>
</reference>
<dbReference type="SUPFAM" id="SSF53067">
    <property type="entry name" value="Actin-like ATPase domain"/>
    <property type="match status" value="1"/>
</dbReference>
<dbReference type="SUPFAM" id="SSF46785">
    <property type="entry name" value="Winged helix' DNA-binding domain"/>
    <property type="match status" value="1"/>
</dbReference>
<feature type="compositionally biased region" description="Low complexity" evidence="2">
    <location>
        <begin position="10"/>
        <end position="20"/>
    </location>
</feature>
<evidence type="ECO:0000313" key="5">
    <source>
        <dbReference type="Proteomes" id="UP000327011"/>
    </source>
</evidence>
<dbReference type="Gene3D" id="1.10.10.10">
    <property type="entry name" value="Winged helix-like DNA-binding domain superfamily/Winged helix DNA-binding domain"/>
    <property type="match status" value="1"/>
</dbReference>
<dbReference type="Proteomes" id="UP000327011">
    <property type="component" value="Unassembled WGS sequence"/>
</dbReference>
<accession>A0A5J5JRT6</accession>
<protein>
    <submittedName>
        <fullName evidence="4">ROK family transcriptional regulator</fullName>
    </submittedName>
</protein>
<evidence type="ECO:0000313" key="4">
    <source>
        <dbReference type="EMBL" id="KAA9373048.1"/>
    </source>
</evidence>
<organism evidence="4 5">
    <name type="scientific">Microbispora cellulosiformans</name>
    <dbReference type="NCBI Taxonomy" id="2614688"/>
    <lineage>
        <taxon>Bacteria</taxon>
        <taxon>Bacillati</taxon>
        <taxon>Actinomycetota</taxon>
        <taxon>Actinomycetes</taxon>
        <taxon>Streptosporangiales</taxon>
        <taxon>Streptosporangiaceae</taxon>
        <taxon>Microbispora</taxon>
    </lineage>
</organism>
<feature type="domain" description="HTH marR-type" evidence="3">
    <location>
        <begin position="31"/>
        <end position="75"/>
    </location>
</feature>
<gene>
    <name evidence="4" type="ORF">F5972_36660</name>
</gene>
<feature type="region of interest" description="Disordered" evidence="2">
    <location>
        <begin position="1"/>
        <end position="20"/>
    </location>
</feature>
<evidence type="ECO:0000259" key="3">
    <source>
        <dbReference type="Pfam" id="PF12802"/>
    </source>
</evidence>
<dbReference type="InterPro" id="IPR000600">
    <property type="entry name" value="ROK"/>
</dbReference>
<evidence type="ECO:0000256" key="1">
    <source>
        <dbReference type="ARBA" id="ARBA00006479"/>
    </source>
</evidence>
<dbReference type="RefSeq" id="WP_150940743.1">
    <property type="nucleotide sequence ID" value="NZ_VYTZ01000035.1"/>
</dbReference>
<dbReference type="Pfam" id="PF12802">
    <property type="entry name" value="MarR_2"/>
    <property type="match status" value="1"/>
</dbReference>
<dbReference type="InterPro" id="IPR043129">
    <property type="entry name" value="ATPase_NBD"/>
</dbReference>
<dbReference type="Gene3D" id="3.30.420.40">
    <property type="match status" value="2"/>
</dbReference>
<dbReference type="InterPro" id="IPR036388">
    <property type="entry name" value="WH-like_DNA-bd_sf"/>
</dbReference>
<dbReference type="AlphaFoldDB" id="A0A5J5JRT6"/>
<evidence type="ECO:0000256" key="2">
    <source>
        <dbReference type="SAM" id="MobiDB-lite"/>
    </source>
</evidence>
<dbReference type="Pfam" id="PF00480">
    <property type="entry name" value="ROK"/>
    <property type="match status" value="1"/>
</dbReference>
<dbReference type="PANTHER" id="PTHR18964:SF149">
    <property type="entry name" value="BIFUNCTIONAL UDP-N-ACETYLGLUCOSAMINE 2-EPIMERASE_N-ACETYLMANNOSAMINE KINASE"/>
    <property type="match status" value="1"/>
</dbReference>
<dbReference type="InterPro" id="IPR036390">
    <property type="entry name" value="WH_DNA-bd_sf"/>
</dbReference>
<dbReference type="GO" id="GO:0003700">
    <property type="term" value="F:DNA-binding transcription factor activity"/>
    <property type="evidence" value="ECO:0007669"/>
    <property type="project" value="InterPro"/>
</dbReference>
<sequence length="428" mass="44660">MTYEPNLLRTPGGATSPAAGPAALRRANLSLVLRELRDHDSLSRADIADATGLHRATVSNLMAELLERRLVREVGVEHVGAIGRPRRAVALHGAHVGALGLEINVDYIAVHGTDLSGRVLVERRVAFDAMGSGTDRAVRRLGLVAKEAAEAMERARAVPAGVAVAVPGLVDVTRGVVTLAPNLYWHDLPLADELTSMLRPLDVPVRVDNDANLSALAEFTSGVAAGTPDLVYLTGEVGVGGGIISGGRLLCGADGYSGEVGHLRVDPNGDQCGCGRVGCWETKVGLAALVRAAMPEQAYGLPGMPVPDPDERVADIARGLSSGDRRMTQAVAQVGQWLGLGGSILANLFNPRVIVIGGYFASLAQWLLPHAQDQLNRLVVAGSGAQCRFVASTLGFGAASRGAASMVVDQIINDPTSILDSLPRPAVH</sequence>
<comment type="similarity">
    <text evidence="1">Belongs to the ROK (NagC/XylR) family.</text>
</comment>
<dbReference type="PANTHER" id="PTHR18964">
    <property type="entry name" value="ROK (REPRESSOR, ORF, KINASE) FAMILY"/>
    <property type="match status" value="1"/>
</dbReference>
<dbReference type="EMBL" id="VYTZ01000035">
    <property type="protein sequence ID" value="KAA9373048.1"/>
    <property type="molecule type" value="Genomic_DNA"/>
</dbReference>